<name>A0ABN3J6F7_9ACTN</name>
<keyword evidence="2" id="KW-1185">Reference proteome</keyword>
<reference evidence="1 2" key="1">
    <citation type="journal article" date="2019" name="Int. J. Syst. Evol. Microbiol.">
        <title>The Global Catalogue of Microorganisms (GCM) 10K type strain sequencing project: providing services to taxonomists for standard genome sequencing and annotation.</title>
        <authorList>
            <consortium name="The Broad Institute Genomics Platform"/>
            <consortium name="The Broad Institute Genome Sequencing Center for Infectious Disease"/>
            <person name="Wu L."/>
            <person name="Ma J."/>
        </authorList>
    </citation>
    <scope>NUCLEOTIDE SEQUENCE [LARGE SCALE GENOMIC DNA]</scope>
    <source>
        <strain evidence="1 2">JCM 6922</strain>
    </source>
</reference>
<protein>
    <submittedName>
        <fullName evidence="1">Uncharacterized protein</fullName>
    </submittedName>
</protein>
<dbReference type="Proteomes" id="UP001500460">
    <property type="component" value="Unassembled WGS sequence"/>
</dbReference>
<sequence length="70" mass="7291">MREAVSTAVQSSNFNLKNELVELIPSGVAAERAVMGVRELEAFRAAGSFVPASKHGLEVITGASCETGAQ</sequence>
<accession>A0ABN3J6F7</accession>
<dbReference type="EMBL" id="BAAATK010000002">
    <property type="protein sequence ID" value="GAA2422391.1"/>
    <property type="molecule type" value="Genomic_DNA"/>
</dbReference>
<evidence type="ECO:0000313" key="2">
    <source>
        <dbReference type="Proteomes" id="UP001500460"/>
    </source>
</evidence>
<evidence type="ECO:0000313" key="1">
    <source>
        <dbReference type="EMBL" id="GAA2422391.1"/>
    </source>
</evidence>
<gene>
    <name evidence="1" type="ORF">GCM10010421_05490</name>
</gene>
<comment type="caution">
    <text evidence="1">The sequence shown here is derived from an EMBL/GenBank/DDBJ whole genome shotgun (WGS) entry which is preliminary data.</text>
</comment>
<dbReference type="RefSeq" id="WP_247464403.1">
    <property type="nucleotide sequence ID" value="NZ_BAAATK010000002.1"/>
</dbReference>
<organism evidence="1 2">
    <name type="scientific">Streptomyces glaucus</name>
    <dbReference type="NCBI Taxonomy" id="284029"/>
    <lineage>
        <taxon>Bacteria</taxon>
        <taxon>Bacillati</taxon>
        <taxon>Actinomycetota</taxon>
        <taxon>Actinomycetes</taxon>
        <taxon>Kitasatosporales</taxon>
        <taxon>Streptomycetaceae</taxon>
        <taxon>Streptomyces</taxon>
    </lineage>
</organism>
<proteinExistence type="predicted"/>